<sequence>MTLDNFERSEQKSVVESETERMNFSDKKCKIFKGCNMYISNLLAVRLPCRSTQTRVRVWNSEHTFNF</sequence>
<dbReference type="AlphaFoldDB" id="W2TCY1"/>
<dbReference type="KEGG" id="nai:NECAME_09790"/>
<gene>
    <name evidence="1" type="ORF">NECAME_09790</name>
</gene>
<evidence type="ECO:0000313" key="2">
    <source>
        <dbReference type="Proteomes" id="UP000053676"/>
    </source>
</evidence>
<accession>W2TCY1</accession>
<dbReference type="Proteomes" id="UP000053676">
    <property type="component" value="Unassembled WGS sequence"/>
</dbReference>
<name>W2TCY1_NECAM</name>
<reference evidence="2" key="1">
    <citation type="journal article" date="2014" name="Nat. Genet.">
        <title>Genome of the human hookworm Necator americanus.</title>
        <authorList>
            <person name="Tang Y.T."/>
            <person name="Gao X."/>
            <person name="Rosa B.A."/>
            <person name="Abubucker S."/>
            <person name="Hallsworth-Pepin K."/>
            <person name="Martin J."/>
            <person name="Tyagi R."/>
            <person name="Heizer E."/>
            <person name="Zhang X."/>
            <person name="Bhonagiri-Palsikar V."/>
            <person name="Minx P."/>
            <person name="Warren W.C."/>
            <person name="Wang Q."/>
            <person name="Zhan B."/>
            <person name="Hotez P.J."/>
            <person name="Sternberg P.W."/>
            <person name="Dougall A."/>
            <person name="Gaze S.T."/>
            <person name="Mulvenna J."/>
            <person name="Sotillo J."/>
            <person name="Ranganathan S."/>
            <person name="Rabelo E.M."/>
            <person name="Wilson R.K."/>
            <person name="Felgner P.L."/>
            <person name="Bethony J."/>
            <person name="Hawdon J.M."/>
            <person name="Gasser R.B."/>
            <person name="Loukas A."/>
            <person name="Mitreva M."/>
        </authorList>
    </citation>
    <scope>NUCLEOTIDE SEQUENCE [LARGE SCALE GENOMIC DNA]</scope>
</reference>
<dbReference type="EMBL" id="KI659469">
    <property type="protein sequence ID" value="ETN79454.1"/>
    <property type="molecule type" value="Genomic_DNA"/>
</dbReference>
<evidence type="ECO:0000313" key="1">
    <source>
        <dbReference type="EMBL" id="ETN79454.1"/>
    </source>
</evidence>
<protein>
    <submittedName>
        <fullName evidence="1">Uncharacterized protein</fullName>
    </submittedName>
</protein>
<keyword evidence="2" id="KW-1185">Reference proteome</keyword>
<proteinExistence type="predicted"/>
<organism evidence="1 2">
    <name type="scientific">Necator americanus</name>
    <name type="common">Human hookworm</name>
    <dbReference type="NCBI Taxonomy" id="51031"/>
    <lineage>
        <taxon>Eukaryota</taxon>
        <taxon>Metazoa</taxon>
        <taxon>Ecdysozoa</taxon>
        <taxon>Nematoda</taxon>
        <taxon>Chromadorea</taxon>
        <taxon>Rhabditida</taxon>
        <taxon>Rhabditina</taxon>
        <taxon>Rhabditomorpha</taxon>
        <taxon>Strongyloidea</taxon>
        <taxon>Ancylostomatidae</taxon>
        <taxon>Bunostominae</taxon>
        <taxon>Necator</taxon>
    </lineage>
</organism>